<dbReference type="RefSeq" id="WP_115322930.1">
    <property type="nucleotide sequence ID" value="NZ_BPUX01000006.1"/>
</dbReference>
<dbReference type="Pfam" id="PF09864">
    <property type="entry name" value="MliC"/>
    <property type="match status" value="1"/>
</dbReference>
<accession>A0A379EVH6</accession>
<keyword evidence="10" id="KW-1185">Reference proteome</keyword>
<feature type="domain" description="C-type lysozyme inhibitor" evidence="6">
    <location>
        <begin position="40"/>
        <end position="107"/>
    </location>
</feature>
<evidence type="ECO:0000313" key="7">
    <source>
        <dbReference type="EMBL" id="GJH42514.1"/>
    </source>
</evidence>
<dbReference type="GeneID" id="69686990"/>
<keyword evidence="2" id="KW-0472">Membrane</keyword>
<reference evidence="8 9" key="1">
    <citation type="submission" date="2018-06" db="EMBL/GenBank/DDBJ databases">
        <authorList>
            <consortium name="Pathogen Informatics"/>
            <person name="Doyle S."/>
        </authorList>
    </citation>
    <scope>NUCLEOTIDE SEQUENCE [LARGE SCALE GENOMIC DNA]</scope>
    <source>
        <strain evidence="8 9">NCTC11621</strain>
    </source>
</reference>
<name>A0A379EVH6_9PAST</name>
<evidence type="ECO:0000256" key="4">
    <source>
        <dbReference type="ARBA" id="ARBA00023288"/>
    </source>
</evidence>
<keyword evidence="1 5" id="KW-0732">Signal</keyword>
<sequence length="117" mass="12750">MKLKKATLLVLAILPLTTAITAQATIIESSSKGELTKVVYSCEGKNTLDVIFINTAQDSFAIINQVDEMIPMELVKSASGANYKAINKNYTYQLQTKGNQAMLFGDDKLILGECVTE</sequence>
<evidence type="ECO:0000313" key="10">
    <source>
        <dbReference type="Proteomes" id="UP001052140"/>
    </source>
</evidence>
<dbReference type="InterPro" id="IPR036328">
    <property type="entry name" value="MliC_sf"/>
</dbReference>
<feature type="chain" id="PRO_5016995267" evidence="5">
    <location>
        <begin position="25"/>
        <end position="117"/>
    </location>
</feature>
<dbReference type="InterPro" id="IPR018660">
    <property type="entry name" value="MliC"/>
</dbReference>
<dbReference type="Proteomes" id="UP001052140">
    <property type="component" value="Unassembled WGS sequence"/>
</dbReference>
<evidence type="ECO:0000256" key="5">
    <source>
        <dbReference type="SAM" id="SignalP"/>
    </source>
</evidence>
<dbReference type="AlphaFoldDB" id="A0A379EVH6"/>
<evidence type="ECO:0000313" key="8">
    <source>
        <dbReference type="EMBL" id="SUC10144.1"/>
    </source>
</evidence>
<evidence type="ECO:0000256" key="2">
    <source>
        <dbReference type="ARBA" id="ARBA00023136"/>
    </source>
</evidence>
<protein>
    <submittedName>
        <fullName evidence="7">Lysozyme inhibitor</fullName>
    </submittedName>
    <submittedName>
        <fullName evidence="8">Putative C-type lysozyme, inhibitor</fullName>
    </submittedName>
</protein>
<evidence type="ECO:0000259" key="6">
    <source>
        <dbReference type="Pfam" id="PF09864"/>
    </source>
</evidence>
<dbReference type="SUPFAM" id="SSF141488">
    <property type="entry name" value="YdhA-like"/>
    <property type="match status" value="1"/>
</dbReference>
<dbReference type="NCBIfam" id="NF010363">
    <property type="entry name" value="PRK13791.1"/>
    <property type="match status" value="1"/>
</dbReference>
<evidence type="ECO:0000313" key="9">
    <source>
        <dbReference type="Proteomes" id="UP000254704"/>
    </source>
</evidence>
<dbReference type="EMBL" id="UGTV01000015">
    <property type="protein sequence ID" value="SUC10144.1"/>
    <property type="molecule type" value="Genomic_DNA"/>
</dbReference>
<organism evidence="8 9">
    <name type="scientific">Pasteurella canis</name>
    <dbReference type="NCBI Taxonomy" id="753"/>
    <lineage>
        <taxon>Bacteria</taxon>
        <taxon>Pseudomonadati</taxon>
        <taxon>Pseudomonadota</taxon>
        <taxon>Gammaproteobacteria</taxon>
        <taxon>Pasteurellales</taxon>
        <taxon>Pasteurellaceae</taxon>
        <taxon>Pasteurella</taxon>
    </lineage>
</organism>
<dbReference type="Gene3D" id="2.40.128.200">
    <property type="match status" value="1"/>
</dbReference>
<keyword evidence="3" id="KW-0564">Palmitate</keyword>
<evidence type="ECO:0000256" key="1">
    <source>
        <dbReference type="ARBA" id="ARBA00022729"/>
    </source>
</evidence>
<dbReference type="EMBL" id="BPUX01000006">
    <property type="protein sequence ID" value="GJH42514.1"/>
    <property type="molecule type" value="Genomic_DNA"/>
</dbReference>
<feature type="signal peptide" evidence="5">
    <location>
        <begin position="1"/>
        <end position="24"/>
    </location>
</feature>
<evidence type="ECO:0000256" key="3">
    <source>
        <dbReference type="ARBA" id="ARBA00023139"/>
    </source>
</evidence>
<keyword evidence="4" id="KW-0449">Lipoprotein</keyword>
<proteinExistence type="predicted"/>
<dbReference type="Proteomes" id="UP000254704">
    <property type="component" value="Unassembled WGS sequence"/>
</dbReference>
<gene>
    <name evidence="8" type="ORF">NCTC11621_01192</name>
    <name evidence="7" type="ORF">PA42_06880</name>
</gene>
<reference evidence="7" key="2">
    <citation type="submission" date="2024-05" db="EMBL/GenBank/DDBJ databases">
        <title>Determining zoonotic pasteurella genome.</title>
        <authorList>
            <person name="Maeda T."/>
            <person name="Takahashi T."/>
            <person name="Yoshida H."/>
        </authorList>
    </citation>
    <scope>NUCLEOTIDE SEQUENCE</scope>
    <source>
        <strain evidence="7">PA42</strain>
    </source>
</reference>